<dbReference type="AlphaFoldDB" id="A0A9P4LR05"/>
<name>A0A9P4LR05_9PLEO</name>
<organism evidence="1 2">
    <name type="scientific">Setomelanomma holmii</name>
    <dbReference type="NCBI Taxonomy" id="210430"/>
    <lineage>
        <taxon>Eukaryota</taxon>
        <taxon>Fungi</taxon>
        <taxon>Dikarya</taxon>
        <taxon>Ascomycota</taxon>
        <taxon>Pezizomycotina</taxon>
        <taxon>Dothideomycetes</taxon>
        <taxon>Pleosporomycetidae</taxon>
        <taxon>Pleosporales</taxon>
        <taxon>Pleosporineae</taxon>
        <taxon>Phaeosphaeriaceae</taxon>
        <taxon>Setomelanomma</taxon>
    </lineage>
</organism>
<dbReference type="EMBL" id="ML978160">
    <property type="protein sequence ID" value="KAF2034788.1"/>
    <property type="molecule type" value="Genomic_DNA"/>
</dbReference>
<reference evidence="1" key="1">
    <citation type="journal article" date="2020" name="Stud. Mycol.">
        <title>101 Dothideomycetes genomes: a test case for predicting lifestyles and emergence of pathogens.</title>
        <authorList>
            <person name="Haridas S."/>
            <person name="Albert R."/>
            <person name="Binder M."/>
            <person name="Bloem J."/>
            <person name="Labutti K."/>
            <person name="Salamov A."/>
            <person name="Andreopoulos B."/>
            <person name="Baker S."/>
            <person name="Barry K."/>
            <person name="Bills G."/>
            <person name="Bluhm B."/>
            <person name="Cannon C."/>
            <person name="Castanera R."/>
            <person name="Culley D."/>
            <person name="Daum C."/>
            <person name="Ezra D."/>
            <person name="Gonzalez J."/>
            <person name="Henrissat B."/>
            <person name="Kuo A."/>
            <person name="Liang C."/>
            <person name="Lipzen A."/>
            <person name="Lutzoni F."/>
            <person name="Magnuson J."/>
            <person name="Mondo S."/>
            <person name="Nolan M."/>
            <person name="Ohm R."/>
            <person name="Pangilinan J."/>
            <person name="Park H.-J."/>
            <person name="Ramirez L."/>
            <person name="Alfaro M."/>
            <person name="Sun H."/>
            <person name="Tritt A."/>
            <person name="Yoshinaga Y."/>
            <person name="Zwiers L.-H."/>
            <person name="Turgeon B."/>
            <person name="Goodwin S."/>
            <person name="Spatafora J."/>
            <person name="Crous P."/>
            <person name="Grigoriev I."/>
        </authorList>
    </citation>
    <scope>NUCLEOTIDE SEQUENCE</scope>
    <source>
        <strain evidence="1">CBS 110217</strain>
    </source>
</reference>
<evidence type="ECO:0000313" key="1">
    <source>
        <dbReference type="EMBL" id="KAF2034788.1"/>
    </source>
</evidence>
<proteinExistence type="predicted"/>
<gene>
    <name evidence="1" type="ORF">EK21DRAFT_107913</name>
</gene>
<keyword evidence="2" id="KW-1185">Reference proteome</keyword>
<sequence length="257" mass="28859">MGYHAIVAICFDTHAIVIDHSLKSTAFRVLLGELVNLEPYVPLFSEQGQERFKYFLNGADAYTLTMDSVFGTYPALSFTEMDINASVTQLAIPAAKQVKPLQDRPKILLPPRKYVSVRSLLDREPELIASTPVDGKFLATTLCVQIDFGEPALLMQIPRADWLDTEQGRLWVGKLSAMDGFKLRRKASAHLKVALSANFAREMGEVEMEELEIMASLGEEFGLDRKVIHDFAESVFRVWVPYRDGLVDTIVDLVEHP</sequence>
<comment type="caution">
    <text evidence="1">The sequence shown here is derived from an EMBL/GenBank/DDBJ whole genome shotgun (WGS) entry which is preliminary data.</text>
</comment>
<dbReference type="Proteomes" id="UP000799777">
    <property type="component" value="Unassembled WGS sequence"/>
</dbReference>
<evidence type="ECO:0000313" key="2">
    <source>
        <dbReference type="Proteomes" id="UP000799777"/>
    </source>
</evidence>
<accession>A0A9P4LR05</accession>
<dbReference type="OrthoDB" id="414463at2759"/>
<protein>
    <submittedName>
        <fullName evidence="1">Uncharacterized protein</fullName>
    </submittedName>
</protein>